<dbReference type="EMBL" id="JAGINT010000002">
    <property type="protein sequence ID" value="MBP2356597.1"/>
    <property type="molecule type" value="Genomic_DNA"/>
</dbReference>
<feature type="compositionally biased region" description="Basic and acidic residues" evidence="2">
    <location>
        <begin position="415"/>
        <end position="430"/>
    </location>
</feature>
<dbReference type="Pfam" id="PF01548">
    <property type="entry name" value="DEDD_Tnp_IS110"/>
    <property type="match status" value="1"/>
</dbReference>
<dbReference type="PANTHER" id="PTHR33055">
    <property type="entry name" value="TRANSPOSASE FOR INSERTION SEQUENCE ELEMENT IS1111A"/>
    <property type="match status" value="1"/>
</dbReference>
<dbReference type="Proteomes" id="UP000755585">
    <property type="component" value="Unassembled WGS sequence"/>
</dbReference>
<gene>
    <name evidence="5" type="ORF">JOF29_007707</name>
</gene>
<evidence type="ECO:0000313" key="6">
    <source>
        <dbReference type="Proteomes" id="UP000755585"/>
    </source>
</evidence>
<reference evidence="5 6" key="1">
    <citation type="submission" date="2021-03" db="EMBL/GenBank/DDBJ databases">
        <title>Sequencing the genomes of 1000 actinobacteria strains.</title>
        <authorList>
            <person name="Klenk H.-P."/>
        </authorList>
    </citation>
    <scope>NUCLEOTIDE SEQUENCE [LARGE SCALE GENOMIC DNA]</scope>
    <source>
        <strain evidence="5 6">DSM 18824</strain>
    </source>
</reference>
<feature type="compositionally biased region" description="Polar residues" evidence="2">
    <location>
        <begin position="448"/>
        <end position="468"/>
    </location>
</feature>
<accession>A0ABS4UYA4</accession>
<comment type="caution">
    <text evidence="5">The sequence shown here is derived from an EMBL/GenBank/DDBJ whole genome shotgun (WGS) entry which is preliminary data.</text>
</comment>
<dbReference type="NCBIfam" id="NF033542">
    <property type="entry name" value="transpos_IS110"/>
    <property type="match status" value="1"/>
</dbReference>
<proteinExistence type="predicted"/>
<dbReference type="InterPro" id="IPR002525">
    <property type="entry name" value="Transp_IS110-like_N"/>
</dbReference>
<feature type="region of interest" description="Disordered" evidence="2">
    <location>
        <begin position="415"/>
        <end position="468"/>
    </location>
</feature>
<protein>
    <submittedName>
        <fullName evidence="5">Transposase</fullName>
    </submittedName>
</protein>
<evidence type="ECO:0000313" key="5">
    <source>
        <dbReference type="EMBL" id="MBP2356597.1"/>
    </source>
</evidence>
<evidence type="ECO:0000256" key="1">
    <source>
        <dbReference type="SAM" id="Coils"/>
    </source>
</evidence>
<dbReference type="RefSeq" id="WP_209699089.1">
    <property type="nucleotide sequence ID" value="NZ_BAAAVU010000003.1"/>
</dbReference>
<organism evidence="5 6">
    <name type="scientific">Kribbella aluminosa</name>
    <dbReference type="NCBI Taxonomy" id="416017"/>
    <lineage>
        <taxon>Bacteria</taxon>
        <taxon>Bacillati</taxon>
        <taxon>Actinomycetota</taxon>
        <taxon>Actinomycetes</taxon>
        <taxon>Propionibacteriales</taxon>
        <taxon>Kribbellaceae</taxon>
        <taxon>Kribbella</taxon>
    </lineage>
</organism>
<sequence>MELILGIDLACRAAHQASLARSDGTFVWTGRKFFTRPADLEALWAAVGLAEGDVLRVVMEPTRNAWAPVASWFRRRGAKVSMVPTTQSADLRAYYSKHTKNDHLDSKLLARLPLLHPEGLREHTGDGPAEPLRRAVKIRSSLVKRRTAVFQRLDAQLELLGPAWYDALGSNYGKAALAVLARYADPHSLIRLGQARLTRFLIRHSRGAWRDDHARALLTAAKQSLELWGTDAEAGIDFAELAADIAVEAEQARVLTEQIEDLDERTANLYAEADPTGIVASAPGVGPVASAIIVGRIGDPHRFHSLAAIRAYSGLVPKVAQSGQSAHQHGLTKAGDPLLREALFAAADAARRTDPQLAAKYKRLMETERHHDSAICHIATTLLTRIATCWRTRQHYVLRDTDGRIITPDEGRRIVRDRHSVDPKTRDKAAHARMSQRRKARTGRESQKSQSAPTSRPAKTNPTTHQVA</sequence>
<dbReference type="InterPro" id="IPR003346">
    <property type="entry name" value="Transposase_20"/>
</dbReference>
<dbReference type="Pfam" id="PF02371">
    <property type="entry name" value="Transposase_20"/>
    <property type="match status" value="1"/>
</dbReference>
<name>A0ABS4UYA4_9ACTN</name>
<dbReference type="InterPro" id="IPR047650">
    <property type="entry name" value="Transpos_IS110"/>
</dbReference>
<feature type="coiled-coil region" evidence="1">
    <location>
        <begin position="245"/>
        <end position="272"/>
    </location>
</feature>
<dbReference type="PANTHER" id="PTHR33055:SF3">
    <property type="entry name" value="PUTATIVE TRANSPOSASE FOR IS117-RELATED"/>
    <property type="match status" value="1"/>
</dbReference>
<evidence type="ECO:0000259" key="4">
    <source>
        <dbReference type="Pfam" id="PF02371"/>
    </source>
</evidence>
<keyword evidence="6" id="KW-1185">Reference proteome</keyword>
<evidence type="ECO:0000259" key="3">
    <source>
        <dbReference type="Pfam" id="PF01548"/>
    </source>
</evidence>
<evidence type="ECO:0000256" key="2">
    <source>
        <dbReference type="SAM" id="MobiDB-lite"/>
    </source>
</evidence>
<keyword evidence="1" id="KW-0175">Coiled coil</keyword>
<feature type="domain" description="Transposase IS116/IS110/IS902 C-terminal" evidence="4">
    <location>
        <begin position="279"/>
        <end position="362"/>
    </location>
</feature>
<feature type="domain" description="Transposase IS110-like N-terminal" evidence="3">
    <location>
        <begin position="6"/>
        <end position="161"/>
    </location>
</feature>